<gene>
    <name evidence="1" type="ORF">EXN66_Car018997</name>
</gene>
<proteinExistence type="predicted"/>
<protein>
    <submittedName>
        <fullName evidence="1">Uncharacterized protein</fullName>
    </submittedName>
</protein>
<name>A0A6G1QLR6_CHAAH</name>
<organism evidence="1 2">
    <name type="scientific">Channa argus</name>
    <name type="common">Northern snakehead</name>
    <name type="synonym">Ophicephalus argus</name>
    <dbReference type="NCBI Taxonomy" id="215402"/>
    <lineage>
        <taxon>Eukaryota</taxon>
        <taxon>Metazoa</taxon>
        <taxon>Chordata</taxon>
        <taxon>Craniata</taxon>
        <taxon>Vertebrata</taxon>
        <taxon>Euteleostomi</taxon>
        <taxon>Actinopterygii</taxon>
        <taxon>Neopterygii</taxon>
        <taxon>Teleostei</taxon>
        <taxon>Neoteleostei</taxon>
        <taxon>Acanthomorphata</taxon>
        <taxon>Anabantaria</taxon>
        <taxon>Anabantiformes</taxon>
        <taxon>Channoidei</taxon>
        <taxon>Channidae</taxon>
        <taxon>Channa</taxon>
    </lineage>
</organism>
<accession>A0A6G1QLR6</accession>
<sequence length="74" mass="8151">MVERFVVVPVEGGGGVAGEREHTNVAWCTGTGGGEDGVDESEPEENRVFDLRDPKTTVPILKYNREPNKYAYPQ</sequence>
<evidence type="ECO:0000313" key="2">
    <source>
        <dbReference type="Proteomes" id="UP000503349"/>
    </source>
</evidence>
<reference evidence="2" key="2">
    <citation type="submission" date="2019-02" db="EMBL/GenBank/DDBJ databases">
        <title>Opniocepnalus argus Var Kimnra genome.</title>
        <authorList>
            <person name="Zhou C."/>
            <person name="Xiao S."/>
        </authorList>
    </citation>
    <scope>NUCLEOTIDE SEQUENCE [LARGE SCALE GENOMIC DNA]</scope>
</reference>
<dbReference type="AlphaFoldDB" id="A0A6G1QLR6"/>
<dbReference type="EMBL" id="CM015730">
    <property type="protein sequence ID" value="KAF3703309.1"/>
    <property type="molecule type" value="Genomic_DNA"/>
</dbReference>
<reference evidence="1 2" key="1">
    <citation type="submission" date="2019-02" db="EMBL/GenBank/DDBJ databases">
        <title>Opniocepnalus argus genome.</title>
        <authorList>
            <person name="Zhou C."/>
            <person name="Xiao S."/>
        </authorList>
    </citation>
    <scope>NUCLEOTIDE SEQUENCE [LARGE SCALE GENOMIC DNA]</scope>
    <source>
        <strain evidence="1">OARG1902GOOAL</strain>
        <tissue evidence="1">Muscle</tissue>
    </source>
</reference>
<evidence type="ECO:0000313" key="1">
    <source>
        <dbReference type="EMBL" id="KAF3703309.1"/>
    </source>
</evidence>
<dbReference type="Proteomes" id="UP000503349">
    <property type="component" value="Chromosome 19"/>
</dbReference>
<keyword evidence="2" id="KW-1185">Reference proteome</keyword>